<dbReference type="Proteomes" id="UP001210865">
    <property type="component" value="Chromosome"/>
</dbReference>
<dbReference type="EMBL" id="CP115174">
    <property type="protein sequence ID" value="WBO21701.1"/>
    <property type="molecule type" value="Genomic_DNA"/>
</dbReference>
<evidence type="ECO:0000313" key="3">
    <source>
        <dbReference type="Proteomes" id="UP001210865"/>
    </source>
</evidence>
<dbReference type="InterPro" id="IPR039375">
    <property type="entry name" value="NodN-like"/>
</dbReference>
<evidence type="ECO:0000313" key="2">
    <source>
        <dbReference type="EMBL" id="WBO21701.1"/>
    </source>
</evidence>
<sequence>MSHILDRLTADIGQTWHSDWLTVDQPMIDAFAAATGDHQFIHIDPVAAAATPFGGTVAHGFLTLSLLTRLLASAPRPPVPGIRMGVNYGVDGVRFVAPVRSGSRVRGAFTLTAIEEKRPGQFQQTLACAIEIDGGDKPALVATWLGQFFV</sequence>
<gene>
    <name evidence="2" type="ORF">PBT88_16210</name>
</gene>
<organism evidence="2 3">
    <name type="scientific">Sphingomonas abietis</name>
    <dbReference type="NCBI Taxonomy" id="3012344"/>
    <lineage>
        <taxon>Bacteria</taxon>
        <taxon>Pseudomonadati</taxon>
        <taxon>Pseudomonadota</taxon>
        <taxon>Alphaproteobacteria</taxon>
        <taxon>Sphingomonadales</taxon>
        <taxon>Sphingomonadaceae</taxon>
        <taxon>Sphingomonas</taxon>
    </lineage>
</organism>
<proteinExistence type="predicted"/>
<dbReference type="RefSeq" id="WP_270076349.1">
    <property type="nucleotide sequence ID" value="NZ_CP115174.1"/>
</dbReference>
<evidence type="ECO:0000259" key="1">
    <source>
        <dbReference type="Pfam" id="PF01575"/>
    </source>
</evidence>
<dbReference type="Gene3D" id="3.10.129.10">
    <property type="entry name" value="Hotdog Thioesterase"/>
    <property type="match status" value="1"/>
</dbReference>
<name>A0ABY7NJJ8_9SPHN</name>
<dbReference type="PANTHER" id="PTHR42993:SF1">
    <property type="entry name" value="MAOC-LIKE DEHYDRATASE DOMAIN-CONTAINING PROTEIN"/>
    <property type="match status" value="1"/>
</dbReference>
<protein>
    <submittedName>
        <fullName evidence="2">MaoC family dehydratase</fullName>
    </submittedName>
</protein>
<accession>A0ABY7NJJ8</accession>
<reference evidence="2 3" key="1">
    <citation type="submission" date="2022-12" db="EMBL/GenBank/DDBJ databases">
        <title>Sphingomonas abieness sp. nov., an endophytic bacterium isolated from Abies koreana.</title>
        <authorList>
            <person name="Jiang L."/>
            <person name="Lee J."/>
        </authorList>
    </citation>
    <scope>NUCLEOTIDE SEQUENCE [LARGE SCALE GENOMIC DNA]</scope>
    <source>
        <strain evidence="3">PAMB 00755</strain>
    </source>
</reference>
<dbReference type="SUPFAM" id="SSF54637">
    <property type="entry name" value="Thioesterase/thiol ester dehydrase-isomerase"/>
    <property type="match status" value="1"/>
</dbReference>
<feature type="domain" description="MaoC-like" evidence="1">
    <location>
        <begin position="12"/>
        <end position="118"/>
    </location>
</feature>
<dbReference type="PANTHER" id="PTHR42993">
    <property type="entry name" value="MAOC-LIKE DEHYDRATASE DOMAIN-CONTAINING PROTEIN"/>
    <property type="match status" value="1"/>
</dbReference>
<keyword evidence="3" id="KW-1185">Reference proteome</keyword>
<dbReference type="InterPro" id="IPR029069">
    <property type="entry name" value="HotDog_dom_sf"/>
</dbReference>
<dbReference type="Pfam" id="PF01575">
    <property type="entry name" value="MaoC_dehydratas"/>
    <property type="match status" value="1"/>
</dbReference>
<dbReference type="CDD" id="cd03450">
    <property type="entry name" value="NodN"/>
    <property type="match status" value="1"/>
</dbReference>
<dbReference type="InterPro" id="IPR002539">
    <property type="entry name" value="MaoC-like_dom"/>
</dbReference>